<reference evidence="1 2" key="1">
    <citation type="submission" date="2023-08" db="EMBL/GenBank/DDBJ databases">
        <authorList>
            <person name="Girao M."/>
            <person name="Carvalho M.F."/>
        </authorList>
    </citation>
    <scope>NUCLEOTIDE SEQUENCE [LARGE SCALE GENOMIC DNA]</scope>
    <source>
        <strain evidence="1 2">CC-R104</strain>
    </source>
</reference>
<accession>A0ABU7JZZ6</accession>
<dbReference type="EMBL" id="JAUZMZ010000381">
    <property type="protein sequence ID" value="MEE2035561.1"/>
    <property type="molecule type" value="Genomic_DNA"/>
</dbReference>
<gene>
    <name evidence="1" type="ORF">Q8814_26255</name>
</gene>
<name>A0ABU7JZZ6_9NOCA</name>
<keyword evidence="1" id="KW-0547">Nucleotide-binding</keyword>
<proteinExistence type="predicted"/>
<comment type="caution">
    <text evidence="1">The sequence shown here is derived from an EMBL/GenBank/DDBJ whole genome shotgun (WGS) entry which is preliminary data.</text>
</comment>
<keyword evidence="1" id="KW-0067">ATP-binding</keyword>
<feature type="non-terminal residue" evidence="1">
    <location>
        <position position="323"/>
    </location>
</feature>
<dbReference type="Proteomes" id="UP001331936">
    <property type="component" value="Unassembled WGS sequence"/>
</dbReference>
<keyword evidence="2" id="KW-1185">Reference proteome</keyword>
<feature type="non-terminal residue" evidence="1">
    <location>
        <position position="1"/>
    </location>
</feature>
<protein>
    <submittedName>
        <fullName evidence="1">ATP-binding protein</fullName>
    </submittedName>
</protein>
<sequence>RSRTGSVRFSADDTRSLLAELGLRIPTAGVPTLRLVWPSDTAPAPGSDTEVVLGLRPGIDTAELLDGFRREAPDLLLELPALATVGVDGTAITRTETLLGSGLWEIRIDGRCWWEHRGPSARWLVPVVDGEVVPVREEVLRAPTRSDEELSLPAIVVADVPMQPDRRRLLPAAHVEDVARGYAEFVRALPAEQRLELVPVPGFARSDTDRRIREAVLEELRTHPWLPAADGGPDLLPDRATALPGLTADLADALADVVPGLVPPALCGPRHAPALASVDVHRIGPARVADLLAGHDREPRWWYRLYEALTPLVVDAVVAEELA</sequence>
<evidence type="ECO:0000313" key="1">
    <source>
        <dbReference type="EMBL" id="MEE2035561.1"/>
    </source>
</evidence>
<evidence type="ECO:0000313" key="2">
    <source>
        <dbReference type="Proteomes" id="UP001331936"/>
    </source>
</evidence>
<dbReference type="GO" id="GO:0005524">
    <property type="term" value="F:ATP binding"/>
    <property type="evidence" value="ECO:0007669"/>
    <property type="project" value="UniProtKB-KW"/>
</dbReference>
<organism evidence="1 2">
    <name type="scientific">Rhodococcus chondri</name>
    <dbReference type="NCBI Taxonomy" id="3065941"/>
    <lineage>
        <taxon>Bacteria</taxon>
        <taxon>Bacillati</taxon>
        <taxon>Actinomycetota</taxon>
        <taxon>Actinomycetes</taxon>
        <taxon>Mycobacteriales</taxon>
        <taxon>Nocardiaceae</taxon>
        <taxon>Rhodococcus</taxon>
    </lineage>
</organism>